<feature type="transmembrane region" description="Helical" evidence="9">
    <location>
        <begin position="125"/>
        <end position="145"/>
    </location>
</feature>
<keyword evidence="3" id="KW-0813">Transport</keyword>
<dbReference type="InterPro" id="IPR037294">
    <property type="entry name" value="ABC_BtuC-like"/>
</dbReference>
<feature type="transmembrane region" description="Helical" evidence="9">
    <location>
        <begin position="224"/>
        <end position="246"/>
    </location>
</feature>
<gene>
    <name evidence="10" type="ORF">H9815_18025</name>
</gene>
<dbReference type="Pfam" id="PF01032">
    <property type="entry name" value="FecCD"/>
    <property type="match status" value="1"/>
</dbReference>
<dbReference type="CDD" id="cd06550">
    <property type="entry name" value="TM_ABC_iron-siderophores_like"/>
    <property type="match status" value="1"/>
</dbReference>
<keyword evidence="7 9" id="KW-0472">Membrane</keyword>
<evidence type="ECO:0000256" key="7">
    <source>
        <dbReference type="ARBA" id="ARBA00023136"/>
    </source>
</evidence>
<dbReference type="SUPFAM" id="SSF81345">
    <property type="entry name" value="ABC transporter involved in vitamin B12 uptake, BtuC"/>
    <property type="match status" value="1"/>
</dbReference>
<comment type="subcellular location">
    <subcellularLocation>
        <location evidence="1">Cell membrane</location>
        <topology evidence="1">Multi-pass membrane protein</topology>
    </subcellularLocation>
</comment>
<dbReference type="EMBL" id="DXBY01000311">
    <property type="protein sequence ID" value="HIZ37678.1"/>
    <property type="molecule type" value="Genomic_DNA"/>
</dbReference>
<dbReference type="GO" id="GO:0005886">
    <property type="term" value="C:plasma membrane"/>
    <property type="evidence" value="ECO:0007669"/>
    <property type="project" value="UniProtKB-SubCell"/>
</dbReference>
<dbReference type="GO" id="GO:0022857">
    <property type="term" value="F:transmembrane transporter activity"/>
    <property type="evidence" value="ECO:0007669"/>
    <property type="project" value="InterPro"/>
</dbReference>
<feature type="transmembrane region" description="Helical" evidence="9">
    <location>
        <begin position="272"/>
        <end position="299"/>
    </location>
</feature>
<evidence type="ECO:0000256" key="5">
    <source>
        <dbReference type="ARBA" id="ARBA00022692"/>
    </source>
</evidence>
<feature type="transmembrane region" description="Helical" evidence="9">
    <location>
        <begin position="151"/>
        <end position="172"/>
    </location>
</feature>
<dbReference type="Proteomes" id="UP000824037">
    <property type="component" value="Unassembled WGS sequence"/>
</dbReference>
<feature type="compositionally biased region" description="Polar residues" evidence="8">
    <location>
        <begin position="1"/>
        <end position="15"/>
    </location>
</feature>
<dbReference type="PANTHER" id="PTHR30472:SF25">
    <property type="entry name" value="ABC TRANSPORTER PERMEASE PROTEIN MJ0876-RELATED"/>
    <property type="match status" value="1"/>
</dbReference>
<protein>
    <submittedName>
        <fullName evidence="10">Iron ABC transporter permease</fullName>
    </submittedName>
</protein>
<keyword evidence="6 9" id="KW-1133">Transmembrane helix</keyword>
<reference evidence="10" key="2">
    <citation type="submission" date="2021-04" db="EMBL/GenBank/DDBJ databases">
        <authorList>
            <person name="Gilroy R."/>
        </authorList>
    </citation>
    <scope>NUCLEOTIDE SEQUENCE</scope>
    <source>
        <strain evidence="10">ChiGjej4B4-7305</strain>
    </source>
</reference>
<keyword evidence="4" id="KW-1003">Cell membrane</keyword>
<evidence type="ECO:0000256" key="6">
    <source>
        <dbReference type="ARBA" id="ARBA00022989"/>
    </source>
</evidence>
<sequence>MTARTSAADTGTGQHTAVRPAREEKRGGTRPARARVTAAVLTLALIATLVLSATLGQFGTSPGEVLDSLWRGLTTAAIPESSRVDAALWAIRFPRALLAMMVGACLAVGGALMQGVFANPLAEPSIIGVSSGASVGAAAAIIFGLSAVSTWALPLAAFIGAVVATLGVWALARSRGAAAVLTLVLTGIAINAIGSAATSFLVFLGNTSSREQIIFWQLGTLSGARWASLGVTAVVFLLSFVGCLLVRRQLDVLALGDSSASATGVSVQRLRVLVIVLVCLLTGTAVAFAGIIAFVGLIVPHALRLIVGPSHHYLIPLSALGGAFLLSSADIAARTLIPFADLPIGIFTAIVGGPLFLVLLRRTLHGQGLRPS</sequence>
<feature type="region of interest" description="Disordered" evidence="8">
    <location>
        <begin position="1"/>
        <end position="31"/>
    </location>
</feature>
<evidence type="ECO:0000313" key="10">
    <source>
        <dbReference type="EMBL" id="HIZ37678.1"/>
    </source>
</evidence>
<dbReference type="AlphaFoldDB" id="A0A9D2EH64"/>
<evidence type="ECO:0000256" key="2">
    <source>
        <dbReference type="ARBA" id="ARBA00007935"/>
    </source>
</evidence>
<feature type="transmembrane region" description="Helical" evidence="9">
    <location>
        <begin position="339"/>
        <end position="360"/>
    </location>
</feature>
<reference evidence="10" key="1">
    <citation type="journal article" date="2021" name="PeerJ">
        <title>Extensive microbial diversity within the chicken gut microbiome revealed by metagenomics and culture.</title>
        <authorList>
            <person name="Gilroy R."/>
            <person name="Ravi A."/>
            <person name="Getino M."/>
            <person name="Pursley I."/>
            <person name="Horton D.L."/>
            <person name="Alikhan N.F."/>
            <person name="Baker D."/>
            <person name="Gharbi K."/>
            <person name="Hall N."/>
            <person name="Watson M."/>
            <person name="Adriaenssens E.M."/>
            <person name="Foster-Nyarko E."/>
            <person name="Jarju S."/>
            <person name="Secka A."/>
            <person name="Antonio M."/>
            <person name="Oren A."/>
            <person name="Chaudhuri R.R."/>
            <person name="La Ragione R."/>
            <person name="Hildebrand F."/>
            <person name="Pallen M.J."/>
        </authorList>
    </citation>
    <scope>NUCLEOTIDE SEQUENCE</scope>
    <source>
        <strain evidence="10">ChiGjej4B4-7305</strain>
    </source>
</reference>
<evidence type="ECO:0000256" key="1">
    <source>
        <dbReference type="ARBA" id="ARBA00004651"/>
    </source>
</evidence>
<dbReference type="GO" id="GO:0033214">
    <property type="term" value="P:siderophore-iron import into cell"/>
    <property type="evidence" value="ECO:0007669"/>
    <property type="project" value="TreeGrafter"/>
</dbReference>
<evidence type="ECO:0000256" key="4">
    <source>
        <dbReference type="ARBA" id="ARBA00022475"/>
    </source>
</evidence>
<feature type="transmembrane region" description="Helical" evidence="9">
    <location>
        <begin position="96"/>
        <end position="118"/>
    </location>
</feature>
<evidence type="ECO:0000256" key="8">
    <source>
        <dbReference type="SAM" id="MobiDB-lite"/>
    </source>
</evidence>
<dbReference type="FunFam" id="1.10.3470.10:FF:000001">
    <property type="entry name" value="Vitamin B12 ABC transporter permease BtuC"/>
    <property type="match status" value="1"/>
</dbReference>
<accession>A0A9D2EH64</accession>
<dbReference type="Gene3D" id="1.10.3470.10">
    <property type="entry name" value="ABC transporter involved in vitamin B12 uptake, BtuC"/>
    <property type="match status" value="1"/>
</dbReference>
<comment type="caution">
    <text evidence="10">The sequence shown here is derived from an EMBL/GenBank/DDBJ whole genome shotgun (WGS) entry which is preliminary data.</text>
</comment>
<evidence type="ECO:0000256" key="9">
    <source>
        <dbReference type="SAM" id="Phobius"/>
    </source>
</evidence>
<dbReference type="InterPro" id="IPR000522">
    <property type="entry name" value="ABC_transptr_permease_BtuC"/>
</dbReference>
<dbReference type="PANTHER" id="PTHR30472">
    <property type="entry name" value="FERRIC ENTEROBACTIN TRANSPORT SYSTEM PERMEASE PROTEIN"/>
    <property type="match status" value="1"/>
</dbReference>
<name>A0A9D2EH64_9MICO</name>
<feature type="transmembrane region" description="Helical" evidence="9">
    <location>
        <begin position="36"/>
        <end position="58"/>
    </location>
</feature>
<evidence type="ECO:0000256" key="3">
    <source>
        <dbReference type="ARBA" id="ARBA00022448"/>
    </source>
</evidence>
<organism evidence="10 11">
    <name type="scientific">Candidatus Ruania gallistercoris</name>
    <dbReference type="NCBI Taxonomy" id="2838746"/>
    <lineage>
        <taxon>Bacteria</taxon>
        <taxon>Bacillati</taxon>
        <taxon>Actinomycetota</taxon>
        <taxon>Actinomycetes</taxon>
        <taxon>Micrococcales</taxon>
        <taxon>Ruaniaceae</taxon>
        <taxon>Ruania</taxon>
    </lineage>
</organism>
<keyword evidence="5 9" id="KW-0812">Transmembrane</keyword>
<feature type="transmembrane region" description="Helical" evidence="9">
    <location>
        <begin position="179"/>
        <end position="204"/>
    </location>
</feature>
<comment type="similarity">
    <text evidence="2">Belongs to the binding-protein-dependent transport system permease family. FecCD subfamily.</text>
</comment>
<evidence type="ECO:0000313" key="11">
    <source>
        <dbReference type="Proteomes" id="UP000824037"/>
    </source>
</evidence>
<feature type="transmembrane region" description="Helical" evidence="9">
    <location>
        <begin position="311"/>
        <end position="332"/>
    </location>
</feature>
<proteinExistence type="inferred from homology"/>